<dbReference type="InterPro" id="IPR024203">
    <property type="entry name" value="Deoxy-glucuronate_isom_IolB"/>
</dbReference>
<dbReference type="Gene3D" id="2.60.120.10">
    <property type="entry name" value="Jelly Rolls"/>
    <property type="match status" value="2"/>
</dbReference>
<dbReference type="InterPro" id="IPR021120">
    <property type="entry name" value="KduI/IolB_isomerase"/>
</dbReference>
<name>H5SFL2_9BACT</name>
<dbReference type="PIRSF" id="PIRSF036628">
    <property type="entry name" value="IolB"/>
    <property type="match status" value="1"/>
</dbReference>
<dbReference type="GO" id="GO:0008880">
    <property type="term" value="F:glucuronate isomerase activity"/>
    <property type="evidence" value="ECO:0007669"/>
    <property type="project" value="InterPro"/>
</dbReference>
<dbReference type="NCBIfam" id="TIGR04378">
    <property type="entry name" value="myo_inos_iolB"/>
    <property type="match status" value="1"/>
</dbReference>
<proteinExistence type="predicted"/>
<dbReference type="SUPFAM" id="SSF51182">
    <property type="entry name" value="RmlC-like cupins"/>
    <property type="match status" value="1"/>
</dbReference>
<reference evidence="2" key="1">
    <citation type="journal article" date="2005" name="Environ. Microbiol.">
        <title>Genetic and functional properties of uncultivated thermophilic crenarchaeotes from a subsurface gold mine as revealed by analysis of genome fragments.</title>
        <authorList>
            <person name="Nunoura T."/>
            <person name="Hirayama H."/>
            <person name="Takami H."/>
            <person name="Oida H."/>
            <person name="Nishi S."/>
            <person name="Shimamura S."/>
            <person name="Suzuki Y."/>
            <person name="Inagaki F."/>
            <person name="Takai K."/>
            <person name="Nealson K.H."/>
            <person name="Horikoshi K."/>
        </authorList>
    </citation>
    <scope>NUCLEOTIDE SEQUENCE</scope>
</reference>
<sequence length="283" mass="31269">MPSVTRELLIRSRSSDGGAGERISITPEAVGFEYLGFSVRAMAAGETVSGETGRDELGIVLLGGRFTIHSSAGSWSHIGSRAHVFDGLPTALYLPIGTSYTITAETEGELAFCRARAERMFPARLIRPEDVSIEIRGGGNATRQINHILPPDFPADRLMLVEVYTPSGNWSSYPPHKHDVHHPPDEVDLEEIYYYKVDRPEGYAIQRIYTPDRRLDVTLTVQDGDLVLIPEGYHPVVAAHGYNVYYLNALAGSARSMAASDDPAHAWVRATWTERDPRVPLVR</sequence>
<protein>
    <submittedName>
        <fullName evidence="2">5-deoxy-glucuronate isomerase</fullName>
    </submittedName>
</protein>
<dbReference type="PANTHER" id="PTHR39193:SF1">
    <property type="entry name" value="5-DEOXY-GLUCURONATE ISOMERASE"/>
    <property type="match status" value="1"/>
</dbReference>
<accession>H5SFL2</accession>
<dbReference type="AlphaFoldDB" id="H5SFL2"/>
<evidence type="ECO:0000313" key="2">
    <source>
        <dbReference type="EMBL" id="BAL54948.1"/>
    </source>
</evidence>
<dbReference type="InterPro" id="IPR011051">
    <property type="entry name" value="RmlC_Cupin_sf"/>
</dbReference>
<dbReference type="EMBL" id="AP011704">
    <property type="protein sequence ID" value="BAL54948.1"/>
    <property type="molecule type" value="Genomic_DNA"/>
</dbReference>
<dbReference type="PANTHER" id="PTHR39193">
    <property type="entry name" value="5-DEOXY-GLUCURONATE ISOMERASE"/>
    <property type="match status" value="1"/>
</dbReference>
<organism evidence="2">
    <name type="scientific">uncultured Acidobacteriota bacterium</name>
    <dbReference type="NCBI Taxonomy" id="171953"/>
    <lineage>
        <taxon>Bacteria</taxon>
        <taxon>Pseudomonadati</taxon>
        <taxon>Acidobacteriota</taxon>
        <taxon>environmental samples</taxon>
    </lineage>
</organism>
<gene>
    <name evidence="2" type="ORF">HGMM_F22A10C24</name>
</gene>
<reference evidence="2" key="2">
    <citation type="journal article" date="2012" name="PLoS ONE">
        <title>A Deeply Branching Thermophilic Bacterium with an Ancient Acetyl-CoA Pathway Dominates a Subsurface Ecosystem.</title>
        <authorList>
            <person name="Takami H."/>
            <person name="Noguchi H."/>
            <person name="Takaki Y."/>
            <person name="Uchiyama I."/>
            <person name="Toyoda A."/>
            <person name="Nishi S."/>
            <person name="Chee G.-J."/>
            <person name="Arai W."/>
            <person name="Nunoura T."/>
            <person name="Itoh T."/>
            <person name="Hattori M."/>
            <person name="Takai K."/>
        </authorList>
    </citation>
    <scope>NUCLEOTIDE SEQUENCE</scope>
</reference>
<dbReference type="GO" id="GO:0019310">
    <property type="term" value="P:inositol catabolic process"/>
    <property type="evidence" value="ECO:0007669"/>
    <property type="project" value="InterPro"/>
</dbReference>
<keyword evidence="1 2" id="KW-0413">Isomerase</keyword>
<dbReference type="Pfam" id="PF04962">
    <property type="entry name" value="KduI"/>
    <property type="match status" value="1"/>
</dbReference>
<evidence type="ECO:0000256" key="1">
    <source>
        <dbReference type="ARBA" id="ARBA00023235"/>
    </source>
</evidence>
<dbReference type="InterPro" id="IPR014710">
    <property type="entry name" value="RmlC-like_jellyroll"/>
</dbReference>